<dbReference type="InterPro" id="IPR037914">
    <property type="entry name" value="SpoVT-AbrB_sf"/>
</dbReference>
<protein>
    <submittedName>
        <fullName evidence="1">AbrB/MazE/SpoVT family DNA-binding domain-containing protein</fullName>
    </submittedName>
</protein>
<sequence length="79" mass="8715">MLVAISKWGNSLGLRIPKGVAEDINLQDGMAVDVRAVDGAIIIKPAPQKVTIESLMQNYRPEHRHQDVDLGDPVGKEIW</sequence>
<dbReference type="GO" id="GO:0003677">
    <property type="term" value="F:DNA binding"/>
    <property type="evidence" value="ECO:0007669"/>
    <property type="project" value="UniProtKB-KW"/>
</dbReference>
<dbReference type="SMART" id="SM00966">
    <property type="entry name" value="SpoVT_AbrB"/>
    <property type="match status" value="1"/>
</dbReference>
<dbReference type="RefSeq" id="WP_102115277.1">
    <property type="nucleotide sequence ID" value="NZ_BMGN01000009.1"/>
</dbReference>
<evidence type="ECO:0000313" key="1">
    <source>
        <dbReference type="EMBL" id="AUN33774.1"/>
    </source>
</evidence>
<organism evidence="1 2">
    <name type="scientific">Niveispirillum cyanobacteriorum</name>
    <dbReference type="NCBI Taxonomy" id="1612173"/>
    <lineage>
        <taxon>Bacteria</taxon>
        <taxon>Pseudomonadati</taxon>
        <taxon>Pseudomonadota</taxon>
        <taxon>Alphaproteobacteria</taxon>
        <taxon>Rhodospirillales</taxon>
        <taxon>Azospirillaceae</taxon>
        <taxon>Niveispirillum</taxon>
    </lineage>
</organism>
<proteinExistence type="predicted"/>
<dbReference type="InterPro" id="IPR007159">
    <property type="entry name" value="SpoVT-AbrB_dom"/>
</dbReference>
<dbReference type="AlphaFoldDB" id="A0A2K9NL29"/>
<dbReference type="KEGG" id="ncb:C0V82_25520"/>
<keyword evidence="1" id="KW-0238">DNA-binding</keyword>
<dbReference type="PANTHER" id="PTHR40516">
    <property type="entry name" value="ANTITOXIN CHPS-RELATED"/>
    <property type="match status" value="1"/>
</dbReference>
<dbReference type="InterPro" id="IPR039052">
    <property type="entry name" value="Antitox_PemI-like"/>
</dbReference>
<dbReference type="GO" id="GO:0097351">
    <property type="term" value="F:toxin sequestering activity"/>
    <property type="evidence" value="ECO:0007669"/>
    <property type="project" value="InterPro"/>
</dbReference>
<gene>
    <name evidence="1" type="ORF">C0V82_25520</name>
</gene>
<dbReference type="Pfam" id="PF04014">
    <property type="entry name" value="MazE_antitoxin"/>
    <property type="match status" value="1"/>
</dbReference>
<geneLocation type="plasmid" evidence="1 2">
    <name>unnamed2</name>
</geneLocation>
<dbReference type="Gene3D" id="2.10.260.10">
    <property type="match status" value="1"/>
</dbReference>
<dbReference type="EMBL" id="CP025614">
    <property type="protein sequence ID" value="AUN33774.1"/>
    <property type="molecule type" value="Genomic_DNA"/>
</dbReference>
<accession>A0A2K9NL29</accession>
<reference evidence="1 2" key="1">
    <citation type="submission" date="2017-12" db="EMBL/GenBank/DDBJ databases">
        <title>Genomes of bacteria within cyanobacterial aggregates.</title>
        <authorList>
            <person name="Cai H."/>
        </authorList>
    </citation>
    <scope>NUCLEOTIDE SEQUENCE [LARGE SCALE GENOMIC DNA]</scope>
    <source>
        <strain evidence="1 2">TH16</strain>
        <plasmid evidence="1 2">unnamed2</plasmid>
    </source>
</reference>
<dbReference type="Proteomes" id="UP000234752">
    <property type="component" value="Plasmid unnamed2"/>
</dbReference>
<evidence type="ECO:0000313" key="2">
    <source>
        <dbReference type="Proteomes" id="UP000234752"/>
    </source>
</evidence>
<dbReference type="OrthoDB" id="9795766at2"/>
<dbReference type="PANTHER" id="PTHR40516:SF1">
    <property type="entry name" value="ANTITOXIN CHPS-RELATED"/>
    <property type="match status" value="1"/>
</dbReference>
<name>A0A2K9NL29_9PROT</name>
<keyword evidence="2" id="KW-1185">Reference proteome</keyword>
<dbReference type="SUPFAM" id="SSF89447">
    <property type="entry name" value="AbrB/MazE/MraZ-like"/>
    <property type="match status" value="1"/>
</dbReference>
<keyword evidence="1" id="KW-0614">Plasmid</keyword>